<accession>A0A6B0UJ11</accession>
<feature type="compositionally biased region" description="Basic and acidic residues" evidence="1">
    <location>
        <begin position="52"/>
        <end position="61"/>
    </location>
</feature>
<protein>
    <submittedName>
        <fullName evidence="3">Putative secreted protein</fullName>
    </submittedName>
</protein>
<evidence type="ECO:0000256" key="1">
    <source>
        <dbReference type="SAM" id="MobiDB-lite"/>
    </source>
</evidence>
<feature type="region of interest" description="Disordered" evidence="1">
    <location>
        <begin position="46"/>
        <end position="84"/>
    </location>
</feature>
<dbReference type="EMBL" id="GIFC01007553">
    <property type="protein sequence ID" value="MXU89636.1"/>
    <property type="molecule type" value="Transcribed_RNA"/>
</dbReference>
<sequence>MGHHCDAVGVAHVGLQVRVLLVVQGLVQLPAAVRGVRPHDGRHVLRCSRRERHAERQQQRDPHRRAHRFDSRPTKTSARLRQTGWLPTPRCRKRCCRRRVFSPHATQGQ</sequence>
<dbReference type="AlphaFoldDB" id="A0A6B0UJ11"/>
<evidence type="ECO:0000256" key="2">
    <source>
        <dbReference type="SAM" id="SignalP"/>
    </source>
</evidence>
<feature type="chain" id="PRO_5025467144" evidence="2">
    <location>
        <begin position="36"/>
        <end position="109"/>
    </location>
</feature>
<keyword evidence="2" id="KW-0732">Signal</keyword>
<proteinExistence type="predicted"/>
<evidence type="ECO:0000313" key="3">
    <source>
        <dbReference type="EMBL" id="MXU89636.1"/>
    </source>
</evidence>
<name>A0A6B0UJ11_IXORI</name>
<organism evidence="3">
    <name type="scientific">Ixodes ricinus</name>
    <name type="common">Common tick</name>
    <name type="synonym">Acarus ricinus</name>
    <dbReference type="NCBI Taxonomy" id="34613"/>
    <lineage>
        <taxon>Eukaryota</taxon>
        <taxon>Metazoa</taxon>
        <taxon>Ecdysozoa</taxon>
        <taxon>Arthropoda</taxon>
        <taxon>Chelicerata</taxon>
        <taxon>Arachnida</taxon>
        <taxon>Acari</taxon>
        <taxon>Parasitiformes</taxon>
        <taxon>Ixodida</taxon>
        <taxon>Ixodoidea</taxon>
        <taxon>Ixodidae</taxon>
        <taxon>Ixodinae</taxon>
        <taxon>Ixodes</taxon>
    </lineage>
</organism>
<reference evidence="3" key="1">
    <citation type="submission" date="2019-12" db="EMBL/GenBank/DDBJ databases">
        <title>An insight into the sialome of adult female Ixodes ricinus ticks feeding for 6 days.</title>
        <authorList>
            <person name="Perner J."/>
            <person name="Ribeiro J.M.C."/>
        </authorList>
    </citation>
    <scope>NUCLEOTIDE SEQUENCE</scope>
    <source>
        <strain evidence="3">Semi-engorged</strain>
        <tissue evidence="3">Salivary glands</tissue>
    </source>
</reference>
<feature type="signal peptide" evidence="2">
    <location>
        <begin position="1"/>
        <end position="35"/>
    </location>
</feature>